<organism evidence="1 2">
    <name type="scientific">Romanomermis culicivorax</name>
    <name type="common">Nematode worm</name>
    <dbReference type="NCBI Taxonomy" id="13658"/>
    <lineage>
        <taxon>Eukaryota</taxon>
        <taxon>Metazoa</taxon>
        <taxon>Ecdysozoa</taxon>
        <taxon>Nematoda</taxon>
        <taxon>Enoplea</taxon>
        <taxon>Dorylaimia</taxon>
        <taxon>Mermithida</taxon>
        <taxon>Mermithoidea</taxon>
        <taxon>Mermithidae</taxon>
        <taxon>Romanomermis</taxon>
    </lineage>
</organism>
<evidence type="ECO:0000313" key="1">
    <source>
        <dbReference type="Proteomes" id="UP000887565"/>
    </source>
</evidence>
<evidence type="ECO:0000313" key="2">
    <source>
        <dbReference type="WBParaSite" id="nRc.2.0.1.t41364-RA"/>
    </source>
</evidence>
<proteinExistence type="predicted"/>
<dbReference type="AlphaFoldDB" id="A0A915KUW3"/>
<reference evidence="2" key="1">
    <citation type="submission" date="2022-11" db="UniProtKB">
        <authorList>
            <consortium name="WormBaseParasite"/>
        </authorList>
    </citation>
    <scope>IDENTIFICATION</scope>
</reference>
<accession>A0A915KUW3</accession>
<dbReference type="Proteomes" id="UP000887565">
    <property type="component" value="Unplaced"/>
</dbReference>
<keyword evidence="1" id="KW-1185">Reference proteome</keyword>
<sequence>MHLLLKKLSNIDCPNLLNTTYATLCNCVAEDFSQNFPSYGDQIRSCYINRQETENGSESHRQHPKELSQFQIKTPASSNGLEAEGLRIQLQTEMCQQAPLNSCDKPFYELIRQLCENLHLKIR</sequence>
<dbReference type="WBParaSite" id="nRc.2.0.1.t41364-RA">
    <property type="protein sequence ID" value="nRc.2.0.1.t41364-RA"/>
    <property type="gene ID" value="nRc.2.0.1.g41364"/>
</dbReference>
<protein>
    <submittedName>
        <fullName evidence="2">Uncharacterized protein</fullName>
    </submittedName>
</protein>
<name>A0A915KUW3_ROMCU</name>